<evidence type="ECO:0000313" key="2">
    <source>
        <dbReference type="Proteomes" id="UP000031552"/>
    </source>
</evidence>
<dbReference type="Pfam" id="PF05345">
    <property type="entry name" value="He_PIG"/>
    <property type="match status" value="2"/>
</dbReference>
<dbReference type="STRING" id="1437425.CSEC_2132"/>
<dbReference type="EMBL" id="CCEJ010000010">
    <property type="protein sequence ID" value="CDR34938.1"/>
    <property type="molecule type" value="Genomic_DNA"/>
</dbReference>
<accession>A0A090D350</accession>
<name>A0A090D350_9BACT</name>
<dbReference type="InterPro" id="IPR013783">
    <property type="entry name" value="Ig-like_fold"/>
</dbReference>
<sequence>MVYDVSSFFTNTVGATPLVFSATGLPAGFTIDPVTGIISGNNPNDTLTYGVTVTATNNCGDTSQSFDMTFPCPAPTSTPIPNLNVPLLQGDPYNYNVAPYFTSPCGQTITFSAVGLPPGSSINPATGLISGTANLSQTWNVTVTATTICGQTSQSFTMDFSSN</sequence>
<organism evidence="1 2">
    <name type="scientific">Candidatus Criblamydia sequanensis CRIB-18</name>
    <dbReference type="NCBI Taxonomy" id="1437425"/>
    <lineage>
        <taxon>Bacteria</taxon>
        <taxon>Pseudomonadati</taxon>
        <taxon>Chlamydiota</taxon>
        <taxon>Chlamydiia</taxon>
        <taxon>Parachlamydiales</taxon>
        <taxon>Candidatus Criblamydiaceae</taxon>
        <taxon>Candidatus Criblamydia</taxon>
    </lineage>
</organism>
<dbReference type="Proteomes" id="UP000031552">
    <property type="component" value="Unassembled WGS sequence"/>
</dbReference>
<reference evidence="1" key="1">
    <citation type="submission" date="2013-12" db="EMBL/GenBank/DDBJ databases">
        <authorList>
            <person name="Linke B."/>
        </authorList>
    </citation>
    <scope>NUCLEOTIDE SEQUENCE [LARGE SCALE GENOMIC DNA]</scope>
    <source>
        <strain evidence="1">CRIB-18</strain>
    </source>
</reference>
<dbReference type="Gene3D" id="2.60.40.10">
    <property type="entry name" value="Immunoglobulins"/>
    <property type="match status" value="2"/>
</dbReference>
<keyword evidence="2" id="KW-1185">Reference proteome</keyword>
<comment type="caution">
    <text evidence="1">The sequence shown here is derived from an EMBL/GenBank/DDBJ whole genome shotgun (WGS) entry which is preliminary data.</text>
</comment>
<proteinExistence type="predicted"/>
<dbReference type="eggNOG" id="COG5604">
    <property type="taxonomic scope" value="Bacteria"/>
</dbReference>
<dbReference type="GO" id="GO:0016020">
    <property type="term" value="C:membrane"/>
    <property type="evidence" value="ECO:0007669"/>
    <property type="project" value="InterPro"/>
</dbReference>
<evidence type="ECO:0000313" key="1">
    <source>
        <dbReference type="EMBL" id="CDR34938.1"/>
    </source>
</evidence>
<gene>
    <name evidence="1" type="ORF">CSEC_2132</name>
</gene>
<dbReference type="GO" id="GO:0005509">
    <property type="term" value="F:calcium ion binding"/>
    <property type="evidence" value="ECO:0007669"/>
    <property type="project" value="InterPro"/>
</dbReference>
<reference evidence="1" key="2">
    <citation type="submission" date="2014-09" db="EMBL/GenBank/DDBJ databases">
        <title>Criblamydia sequanensis harbors a mega-plasmid encoding arsenite resistance.</title>
        <authorList>
            <person name="Bertelli C."/>
            <person name="Goesmann A."/>
            <person name="Greub G."/>
        </authorList>
    </citation>
    <scope>NUCLEOTIDE SEQUENCE [LARGE SCALE GENOMIC DNA]</scope>
    <source>
        <strain evidence="1">CRIB-18</strain>
    </source>
</reference>
<dbReference type="AlphaFoldDB" id="A0A090D350"/>
<dbReference type="InterPro" id="IPR015919">
    <property type="entry name" value="Cadherin-like_sf"/>
</dbReference>
<dbReference type="OrthoDB" id="904719at2"/>
<protein>
    <submittedName>
        <fullName evidence="1">Uncharacterized protein</fullName>
    </submittedName>
</protein>
<dbReference type="SUPFAM" id="SSF49313">
    <property type="entry name" value="Cadherin-like"/>
    <property type="match status" value="2"/>
</dbReference>